<name>A0A518K632_9BACT</name>
<organism evidence="1 2">
    <name type="scientific">Botrimarina mediterranea</name>
    <dbReference type="NCBI Taxonomy" id="2528022"/>
    <lineage>
        <taxon>Bacteria</taxon>
        <taxon>Pseudomonadati</taxon>
        <taxon>Planctomycetota</taxon>
        <taxon>Planctomycetia</taxon>
        <taxon>Pirellulales</taxon>
        <taxon>Lacipirellulaceae</taxon>
        <taxon>Botrimarina</taxon>
    </lineage>
</organism>
<evidence type="ECO:0000313" key="2">
    <source>
        <dbReference type="Proteomes" id="UP000316426"/>
    </source>
</evidence>
<accession>A0A518K632</accession>
<proteinExistence type="predicted"/>
<dbReference type="KEGG" id="bmei:Spa11_14410"/>
<dbReference type="Pfam" id="PF10134">
    <property type="entry name" value="RPA"/>
    <property type="match status" value="1"/>
</dbReference>
<keyword evidence="2" id="KW-1185">Reference proteome</keyword>
<dbReference type="InterPro" id="IPR018777">
    <property type="entry name" value="Replication_initiator_prot_A"/>
</dbReference>
<reference evidence="1 2" key="1">
    <citation type="submission" date="2019-02" db="EMBL/GenBank/DDBJ databases">
        <title>Deep-cultivation of Planctomycetes and their phenomic and genomic characterization uncovers novel biology.</title>
        <authorList>
            <person name="Wiegand S."/>
            <person name="Jogler M."/>
            <person name="Boedeker C."/>
            <person name="Pinto D."/>
            <person name="Vollmers J."/>
            <person name="Rivas-Marin E."/>
            <person name="Kohn T."/>
            <person name="Peeters S.H."/>
            <person name="Heuer A."/>
            <person name="Rast P."/>
            <person name="Oberbeckmann S."/>
            <person name="Bunk B."/>
            <person name="Jeske O."/>
            <person name="Meyerdierks A."/>
            <person name="Storesund J.E."/>
            <person name="Kallscheuer N."/>
            <person name="Luecker S."/>
            <person name="Lage O.M."/>
            <person name="Pohl T."/>
            <person name="Merkel B.J."/>
            <person name="Hornburger P."/>
            <person name="Mueller R.-W."/>
            <person name="Bruemmer F."/>
            <person name="Labrenz M."/>
            <person name="Spormann A.M."/>
            <person name="Op den Camp H."/>
            <person name="Overmann J."/>
            <person name="Amann R."/>
            <person name="Jetten M.S.M."/>
            <person name="Mascher T."/>
            <person name="Medema M.H."/>
            <person name="Devos D.P."/>
            <person name="Kaster A.-K."/>
            <person name="Ovreas L."/>
            <person name="Rohde M."/>
            <person name="Galperin M.Y."/>
            <person name="Jogler C."/>
        </authorList>
    </citation>
    <scope>NUCLEOTIDE SEQUENCE [LARGE SCALE GENOMIC DNA]</scope>
    <source>
        <strain evidence="1 2">Spa11</strain>
    </source>
</reference>
<evidence type="ECO:0000313" key="1">
    <source>
        <dbReference type="EMBL" id="QDV73245.1"/>
    </source>
</evidence>
<dbReference type="EMBL" id="CP036349">
    <property type="protein sequence ID" value="QDV73245.1"/>
    <property type="molecule type" value="Genomic_DNA"/>
</dbReference>
<gene>
    <name evidence="1" type="ORF">Spa11_14410</name>
</gene>
<dbReference type="AlphaFoldDB" id="A0A518K632"/>
<sequence>MEREESTAKRTRRVPDEMNLAEFPLTVMGKRPPRGVKTLTFRDEITDPETAERVPRELTVTGSDLLGLPTSYDEEVLIGLEELTHQASSPSRRVCFTPYAFLEQIGWERSTRNYRRLTKSLDRWASVTIISKEAFWSKGKRQRVRDVVGILDRWQVVGKNAMPDAETKTAFFVWSDFVWESIEAGYVRGLDVDFWRGLENPISRRLFRFLGKKFYARSEVPFELKQLAFEKVGVSRKHHTGQIKESLEPAHHELERKGFCRANYIDRGQSGWEVVYTDLRTETGKKAAVRDSLLLKQLQERGCTDASLLLRRQRNRSRIERAILNFDDRLCHGEKISHRWLAGDILSKDGYDFREGYKSPECLRQEAEATREGEQKSLARKQSLLKQTIDRKASAKAAFAEFWTGLSEVARKDFQAEAIRCSRVHGKLLAAENARTNRHFQVYLDTALLEHWRRTINGAPQAGAA</sequence>
<protein>
    <submittedName>
        <fullName evidence="1">Replication initiator protein A</fullName>
    </submittedName>
</protein>
<dbReference type="Proteomes" id="UP000316426">
    <property type="component" value="Chromosome"/>
</dbReference>